<accession>A0ABU5RUT8</accession>
<keyword evidence="1" id="KW-0472">Membrane</keyword>
<keyword evidence="3" id="KW-1185">Reference proteome</keyword>
<protein>
    <submittedName>
        <fullName evidence="2">Uncharacterized protein</fullName>
    </submittedName>
</protein>
<sequence>MTPSPSPRSGSELTSQLAVASLGAGVITTLAVAQGQSPLTALGITLFSAVAAVVVGQVISSN</sequence>
<dbReference type="RefSeq" id="WP_094585404.1">
    <property type="nucleotide sequence ID" value="NZ_JAYGHX010000005.1"/>
</dbReference>
<dbReference type="Proteomes" id="UP001304461">
    <property type="component" value="Unassembled WGS sequence"/>
</dbReference>
<keyword evidence="1" id="KW-1133">Transmembrane helix</keyword>
<evidence type="ECO:0000256" key="1">
    <source>
        <dbReference type="SAM" id="Phobius"/>
    </source>
</evidence>
<reference evidence="2 3" key="1">
    <citation type="submission" date="2023-12" db="EMBL/GenBank/DDBJ databases">
        <title>Baltic Sea Cyanobacteria.</title>
        <authorList>
            <person name="Delbaje E."/>
            <person name="Fewer D.P."/>
            <person name="Shishido T.K."/>
        </authorList>
    </citation>
    <scope>NUCLEOTIDE SEQUENCE [LARGE SCALE GENOMIC DNA]</scope>
    <source>
        <strain evidence="2 3">UHCC 0139</strain>
    </source>
</reference>
<keyword evidence="1" id="KW-0812">Transmembrane</keyword>
<name>A0ABU5RUT8_9CYAN</name>
<comment type="caution">
    <text evidence="2">The sequence shown here is derived from an EMBL/GenBank/DDBJ whole genome shotgun (WGS) entry which is preliminary data.</text>
</comment>
<proteinExistence type="predicted"/>
<gene>
    <name evidence="2" type="ORF">VB738_09730</name>
</gene>
<feature type="transmembrane region" description="Helical" evidence="1">
    <location>
        <begin position="13"/>
        <end position="32"/>
    </location>
</feature>
<evidence type="ECO:0000313" key="3">
    <source>
        <dbReference type="Proteomes" id="UP001304461"/>
    </source>
</evidence>
<evidence type="ECO:0000313" key="2">
    <source>
        <dbReference type="EMBL" id="MEA5391534.1"/>
    </source>
</evidence>
<organism evidence="2 3">
    <name type="scientific">Cyanobium gracile UHCC 0139</name>
    <dbReference type="NCBI Taxonomy" id="3110308"/>
    <lineage>
        <taxon>Bacteria</taxon>
        <taxon>Bacillati</taxon>
        <taxon>Cyanobacteriota</taxon>
        <taxon>Cyanophyceae</taxon>
        <taxon>Synechococcales</taxon>
        <taxon>Prochlorococcaceae</taxon>
        <taxon>Cyanobium</taxon>
    </lineage>
</organism>
<dbReference type="EMBL" id="JAYGHX010000005">
    <property type="protein sequence ID" value="MEA5391534.1"/>
    <property type="molecule type" value="Genomic_DNA"/>
</dbReference>
<feature type="transmembrane region" description="Helical" evidence="1">
    <location>
        <begin position="39"/>
        <end position="59"/>
    </location>
</feature>